<name>A0A2R5FW12_NOSCO</name>
<organism evidence="1 2">
    <name type="scientific">Nostoc commune NIES-4072</name>
    <dbReference type="NCBI Taxonomy" id="2005467"/>
    <lineage>
        <taxon>Bacteria</taxon>
        <taxon>Bacillati</taxon>
        <taxon>Cyanobacteriota</taxon>
        <taxon>Cyanophyceae</taxon>
        <taxon>Nostocales</taxon>
        <taxon>Nostocaceae</taxon>
        <taxon>Nostoc</taxon>
    </lineage>
</organism>
<dbReference type="AlphaFoldDB" id="A0A2R5FW12"/>
<dbReference type="EMBL" id="BDUD01000002">
    <property type="protein sequence ID" value="GBG22956.1"/>
    <property type="molecule type" value="Genomic_DNA"/>
</dbReference>
<sequence length="77" mass="8382">MAIPAAQLKIGLSVRYLIGTRSGMSAAITDITKSSLSIKNTHIVTLTFDDDSLPNHLKTQQLTVYDELLSGCEIITF</sequence>
<dbReference type="OrthoDB" id="488821at2"/>
<comment type="caution">
    <text evidence="1">The sequence shown here is derived from an EMBL/GenBank/DDBJ whole genome shotgun (WGS) entry which is preliminary data.</text>
</comment>
<reference evidence="1 2" key="1">
    <citation type="submission" date="2017-06" db="EMBL/GenBank/DDBJ databases">
        <title>Genome sequencing of cyanobaciteial culture collection at National Institute for Environmental Studies (NIES).</title>
        <authorList>
            <person name="Hirose Y."/>
            <person name="Shimura Y."/>
            <person name="Fujisawa T."/>
            <person name="Nakamura Y."/>
            <person name="Kawachi M."/>
        </authorList>
    </citation>
    <scope>NUCLEOTIDE SEQUENCE [LARGE SCALE GENOMIC DNA]</scope>
    <source>
        <strain evidence="1 2">NIES-4072</strain>
    </source>
</reference>
<dbReference type="Proteomes" id="UP000245124">
    <property type="component" value="Unassembled WGS sequence"/>
</dbReference>
<dbReference type="RefSeq" id="WP_109012951.1">
    <property type="nucleotide sequence ID" value="NZ_BDUD01000002.1"/>
</dbReference>
<accession>A0A2R5FW12</accession>
<gene>
    <name evidence="1" type="ORF">NIES4072_66680</name>
</gene>
<evidence type="ECO:0000313" key="2">
    <source>
        <dbReference type="Proteomes" id="UP000245124"/>
    </source>
</evidence>
<evidence type="ECO:0000313" key="1">
    <source>
        <dbReference type="EMBL" id="GBG22956.1"/>
    </source>
</evidence>
<keyword evidence="2" id="KW-1185">Reference proteome</keyword>
<proteinExistence type="predicted"/>
<protein>
    <submittedName>
        <fullName evidence="1">Uncharacterized protein</fullName>
    </submittedName>
</protein>